<dbReference type="Pfam" id="PF10609">
    <property type="entry name" value="ParA"/>
    <property type="match status" value="1"/>
</dbReference>
<organism evidence="11 12">
    <name type="scientific">Microbacterium algihabitans</name>
    <dbReference type="NCBI Taxonomy" id="3075992"/>
    <lineage>
        <taxon>Bacteria</taxon>
        <taxon>Bacillati</taxon>
        <taxon>Actinomycetota</taxon>
        <taxon>Actinomycetes</taxon>
        <taxon>Micrococcales</taxon>
        <taxon>Microbacteriaceae</taxon>
        <taxon>Microbacterium</taxon>
    </lineage>
</organism>
<dbReference type="InterPro" id="IPR005702">
    <property type="entry name" value="Wzc-like_C"/>
</dbReference>
<evidence type="ECO:0000256" key="3">
    <source>
        <dbReference type="ARBA" id="ARBA00022475"/>
    </source>
</evidence>
<evidence type="ECO:0000256" key="9">
    <source>
        <dbReference type="SAM" id="Phobius"/>
    </source>
</evidence>
<evidence type="ECO:0000313" key="12">
    <source>
        <dbReference type="Proteomes" id="UP001256673"/>
    </source>
</evidence>
<sequence length="459" mass="47487">MLLRDVLAAIRRGWLLVVACMAIGAAAGTALAVLTPTTYKASVELYVAAETNGTPNGLIQGRSYVRQSLESFVDLVSSAVVVDPVIAQLGLSGNDDNIESRISAENPPSTQTIVITATDAVPSEASQLANAVAESFTTVVEKQLQAPRGTEGVGLLRVETVSPARVPLEPSAPDYRLNLLLGLALGAGAGIILAIIRTIIDTRIHTAASVESILSAPILGGIPFDPDASKRPLIVQESPRDPRSEAFRRARTALQFVNLDGRAPVYVVTSANPGEGKSTTSANLALALAEDGSSVALVDADMRKPRTAQIFGIEGGAGLSTVLAGAAPLSALLQPYGSGRLFVLPAGAQPPNPAELVGSPTMEATLDTLRQAFDYVIVDCPPVLPVTDAAVLARFATGAILVAASGSTRKPQLADAAKALSAADVRLLGVILTKLPTRGPDTYGYGAYTYGMTHQPTDA</sequence>
<evidence type="ECO:0000256" key="2">
    <source>
        <dbReference type="ARBA" id="ARBA00006683"/>
    </source>
</evidence>
<evidence type="ECO:0000256" key="6">
    <source>
        <dbReference type="ARBA" id="ARBA00022840"/>
    </source>
</evidence>
<accession>A0ABU3RSA5</accession>
<protein>
    <submittedName>
        <fullName evidence="11">Polysaccharide biosynthesis tyrosine autokinase</fullName>
        <ecNumber evidence="11">2.7.10.2</ecNumber>
    </submittedName>
</protein>
<evidence type="ECO:0000256" key="1">
    <source>
        <dbReference type="ARBA" id="ARBA00004651"/>
    </source>
</evidence>
<comment type="subcellular location">
    <subcellularLocation>
        <location evidence="1">Cell membrane</location>
        <topology evidence="1">Multi-pass membrane protein</topology>
    </subcellularLocation>
</comment>
<dbReference type="Gene3D" id="3.40.50.300">
    <property type="entry name" value="P-loop containing nucleotide triphosphate hydrolases"/>
    <property type="match status" value="1"/>
</dbReference>
<dbReference type="Pfam" id="PF02706">
    <property type="entry name" value="Wzz"/>
    <property type="match status" value="1"/>
</dbReference>
<evidence type="ECO:0000259" key="10">
    <source>
        <dbReference type="Pfam" id="PF02706"/>
    </source>
</evidence>
<evidence type="ECO:0000313" key="11">
    <source>
        <dbReference type="EMBL" id="MDU0325776.1"/>
    </source>
</evidence>
<feature type="transmembrane region" description="Helical" evidence="9">
    <location>
        <begin position="175"/>
        <end position="196"/>
    </location>
</feature>
<dbReference type="EMBL" id="JAWDIU010000001">
    <property type="protein sequence ID" value="MDU0325776.1"/>
    <property type="molecule type" value="Genomic_DNA"/>
</dbReference>
<keyword evidence="4 9" id="KW-0812">Transmembrane</keyword>
<dbReference type="Proteomes" id="UP001256673">
    <property type="component" value="Unassembled WGS sequence"/>
</dbReference>
<dbReference type="GO" id="GO:0004715">
    <property type="term" value="F:non-membrane spanning protein tyrosine kinase activity"/>
    <property type="evidence" value="ECO:0007669"/>
    <property type="project" value="UniProtKB-EC"/>
</dbReference>
<reference evidence="11 12" key="1">
    <citation type="submission" date="2023-09" db="EMBL/GenBank/DDBJ databases">
        <title>Microbacterium fusihabitans sp. nov., Microbacterium phycihabitans sp. nov., and Microbacterium cervinum sp. nov., isolated from dried seaweeds of beach.</title>
        <authorList>
            <person name="Lee S.D."/>
        </authorList>
    </citation>
    <scope>NUCLEOTIDE SEQUENCE [LARGE SCALE GENOMIC DNA]</scope>
    <source>
        <strain evidence="11 12">KSW2-21</strain>
    </source>
</reference>
<evidence type="ECO:0000256" key="4">
    <source>
        <dbReference type="ARBA" id="ARBA00022692"/>
    </source>
</evidence>
<dbReference type="PANTHER" id="PTHR32309">
    <property type="entry name" value="TYROSINE-PROTEIN KINASE"/>
    <property type="match status" value="1"/>
</dbReference>
<dbReference type="InterPro" id="IPR033756">
    <property type="entry name" value="YlxH/NBP35"/>
</dbReference>
<dbReference type="InterPro" id="IPR027417">
    <property type="entry name" value="P-loop_NTPase"/>
</dbReference>
<dbReference type="SUPFAM" id="SSF52540">
    <property type="entry name" value="P-loop containing nucleoside triphosphate hydrolases"/>
    <property type="match status" value="1"/>
</dbReference>
<comment type="similarity">
    <text evidence="2">Belongs to the CpsC/CapA family.</text>
</comment>
<keyword evidence="7 9" id="KW-1133">Transmembrane helix</keyword>
<name>A0ABU3RSA5_9MICO</name>
<keyword evidence="6" id="KW-0067">ATP-binding</keyword>
<dbReference type="NCBIfam" id="TIGR01007">
    <property type="entry name" value="eps_fam"/>
    <property type="match status" value="1"/>
</dbReference>
<dbReference type="RefSeq" id="WP_316000652.1">
    <property type="nucleotide sequence ID" value="NZ_JAWDIU010000001.1"/>
</dbReference>
<gene>
    <name evidence="11" type="ORF">RWH43_03290</name>
</gene>
<dbReference type="CDD" id="cd05387">
    <property type="entry name" value="BY-kinase"/>
    <property type="match status" value="1"/>
</dbReference>
<keyword evidence="5" id="KW-0547">Nucleotide-binding</keyword>
<evidence type="ECO:0000256" key="7">
    <source>
        <dbReference type="ARBA" id="ARBA00022989"/>
    </source>
</evidence>
<keyword evidence="11" id="KW-0808">Transferase</keyword>
<keyword evidence="12" id="KW-1185">Reference proteome</keyword>
<keyword evidence="8 9" id="KW-0472">Membrane</keyword>
<proteinExistence type="inferred from homology"/>
<dbReference type="InterPro" id="IPR003856">
    <property type="entry name" value="LPS_length_determ_N"/>
</dbReference>
<comment type="caution">
    <text evidence="11">The sequence shown here is derived from an EMBL/GenBank/DDBJ whole genome shotgun (WGS) entry which is preliminary data.</text>
</comment>
<dbReference type="InterPro" id="IPR050445">
    <property type="entry name" value="Bact_polysacc_biosynth/exp"/>
</dbReference>
<keyword evidence="3" id="KW-1003">Cell membrane</keyword>
<dbReference type="EC" id="2.7.10.2" evidence="11"/>
<dbReference type="PANTHER" id="PTHR32309:SF13">
    <property type="entry name" value="FERRIC ENTEROBACTIN TRANSPORT PROTEIN FEPE"/>
    <property type="match status" value="1"/>
</dbReference>
<evidence type="ECO:0000256" key="8">
    <source>
        <dbReference type="ARBA" id="ARBA00023136"/>
    </source>
</evidence>
<feature type="domain" description="Polysaccharide chain length determinant N-terminal" evidence="10">
    <location>
        <begin position="3"/>
        <end position="89"/>
    </location>
</feature>
<evidence type="ECO:0000256" key="5">
    <source>
        <dbReference type="ARBA" id="ARBA00022741"/>
    </source>
</evidence>